<proteinExistence type="predicted"/>
<dbReference type="SUPFAM" id="SSF56925">
    <property type="entry name" value="OMPA-like"/>
    <property type="match status" value="1"/>
</dbReference>
<feature type="compositionally biased region" description="Low complexity" evidence="2">
    <location>
        <begin position="373"/>
        <end position="391"/>
    </location>
</feature>
<comment type="subcellular location">
    <subcellularLocation>
        <location evidence="1">Cell outer membrane</location>
    </subcellularLocation>
</comment>
<comment type="caution">
    <text evidence="5">The sequence shown here is derived from an EMBL/GenBank/DDBJ whole genome shotgun (WGS) entry which is preliminary data.</text>
</comment>
<evidence type="ECO:0000256" key="1">
    <source>
        <dbReference type="ARBA" id="ARBA00004442"/>
    </source>
</evidence>
<dbReference type="InterPro" id="IPR011250">
    <property type="entry name" value="OMP/PagP_B-barrel"/>
</dbReference>
<keyword evidence="3" id="KW-0732">Signal</keyword>
<dbReference type="PROSITE" id="PS51257">
    <property type="entry name" value="PROKAR_LIPOPROTEIN"/>
    <property type="match status" value="1"/>
</dbReference>
<dbReference type="Proteomes" id="UP001447151">
    <property type="component" value="Unassembled WGS sequence"/>
</dbReference>
<evidence type="ECO:0000259" key="4">
    <source>
        <dbReference type="Pfam" id="PF01298"/>
    </source>
</evidence>
<feature type="compositionally biased region" description="Polar residues" evidence="2">
    <location>
        <begin position="268"/>
        <end position="285"/>
    </location>
</feature>
<feature type="compositionally biased region" description="Polar residues" evidence="2">
    <location>
        <begin position="146"/>
        <end position="159"/>
    </location>
</feature>
<feature type="chain" id="PRO_5045414133" evidence="3">
    <location>
        <begin position="20"/>
        <end position="598"/>
    </location>
</feature>
<dbReference type="EMBL" id="JBECZB010000005">
    <property type="protein sequence ID" value="MEQ3510664.1"/>
    <property type="molecule type" value="Genomic_DNA"/>
</dbReference>
<evidence type="ECO:0000256" key="2">
    <source>
        <dbReference type="SAM" id="MobiDB-lite"/>
    </source>
</evidence>
<dbReference type="InterPro" id="IPR001677">
    <property type="entry name" value="TbpB_B_D"/>
</dbReference>
<reference evidence="5 6" key="1">
    <citation type="submission" date="2024-05" db="EMBL/GenBank/DDBJ databases">
        <authorList>
            <person name="Matzinger S.R."/>
            <person name="Bankers L."/>
            <person name="Rossheim A."/>
            <person name="Hetherington-Rauth M.C."/>
            <person name="Smith A."/>
            <person name="Baird S."/>
            <person name="Polanco D."/>
        </authorList>
    </citation>
    <scope>NUCLEOTIDE SEQUENCE [LARGE SCALE GENOMIC DNA]</scope>
    <source>
        <strain evidence="5 6">2024CJ-00066</strain>
    </source>
</reference>
<protein>
    <submittedName>
        <fullName evidence="5">Transferrin-binding protein-like solute binding protein</fullName>
    </submittedName>
</protein>
<gene>
    <name evidence="5" type="ORF">ABM124_04920</name>
</gene>
<accession>A0ABV1JKL8</accession>
<evidence type="ECO:0000313" key="6">
    <source>
        <dbReference type="Proteomes" id="UP001447151"/>
    </source>
</evidence>
<feature type="domain" description="Transferrin-binding protein B C-lobe/N-lobe beta-barrel" evidence="4">
    <location>
        <begin position="476"/>
        <end position="593"/>
    </location>
</feature>
<feature type="compositionally biased region" description="Polar residues" evidence="2">
    <location>
        <begin position="102"/>
        <end position="117"/>
    </location>
</feature>
<organism evidence="5 6">
    <name type="scientific">Neisseria polysaccharea</name>
    <dbReference type="NCBI Taxonomy" id="489"/>
    <lineage>
        <taxon>Bacteria</taxon>
        <taxon>Pseudomonadati</taxon>
        <taxon>Pseudomonadota</taxon>
        <taxon>Betaproteobacteria</taxon>
        <taxon>Neisseriales</taxon>
        <taxon>Neisseriaceae</taxon>
        <taxon>Neisseria</taxon>
    </lineage>
</organism>
<name>A0ABV1JKL8_NEIPO</name>
<dbReference type="Gene3D" id="2.40.160.90">
    <property type="match status" value="1"/>
</dbReference>
<feature type="signal peptide" evidence="3">
    <location>
        <begin position="1"/>
        <end position="19"/>
    </location>
</feature>
<feature type="compositionally biased region" description="Basic and acidic residues" evidence="2">
    <location>
        <begin position="118"/>
        <end position="145"/>
    </location>
</feature>
<feature type="region of interest" description="Disordered" evidence="2">
    <location>
        <begin position="268"/>
        <end position="399"/>
    </location>
</feature>
<feature type="region of interest" description="Disordered" evidence="2">
    <location>
        <begin position="26"/>
        <end position="207"/>
    </location>
</feature>
<dbReference type="Pfam" id="PF01298">
    <property type="entry name" value="TbpB_B_D"/>
    <property type="match status" value="1"/>
</dbReference>
<feature type="compositionally biased region" description="Polar residues" evidence="2">
    <location>
        <begin position="31"/>
        <end position="40"/>
    </location>
</feature>
<keyword evidence="6" id="KW-1185">Reference proteome</keyword>
<evidence type="ECO:0000256" key="3">
    <source>
        <dbReference type="SAM" id="SignalP"/>
    </source>
</evidence>
<feature type="compositionally biased region" description="Basic and acidic residues" evidence="2">
    <location>
        <begin position="68"/>
        <end position="80"/>
    </location>
</feature>
<sequence>MTIPFKPSLLAMASVLALSACISGGGGTPVVKSSETPSNKVTPPPPADTVSPAPGADTASPASGGDGGESKTEIPPKDTQGEGETAQAGADGGVQNDAPQHVETSTESTPEGTVESESTPKEAGEEIKPAPKEDTSEGKEAKETDPTQPSSTSEGTSSFRRAGEYRATARRVTRAANQPDGTVNINYKSDEMPDINGFLSDPGENNTVTIPSSATEEEAKALVKEKIQAKAKELAKYGYTVKEEIIFEQDTTVKNFNYVVTFTKETTGFRNDNAPVTGTSDTQPENNRDMPGNDAGGSDGGNQDTDAPKNAESQDGTEENAVSEDVGMQAAPSSEETGHEHNDNAPVVGTPETQPENNRMPGSDAGRADGDNPAAHPPQDQQAQSAADTQPKTGVFGEKYFDGTGGITALVIGGETIDLTETGDPVSRNHPGLMSDFEKVMVSQGQYQHLIYGAAKLKDDTYTLFVQGKPTERLPEGQATYNGKVLHFKKAYENDWFNNRAYQAAGTFTANVNFSLKTVTGKIDTKDFSGMGMQEFTASIDGNGFQGKWKSDNDKGDISGGFYGQDGAEIAGRYDYKAQDNRKDGFGVFAGKKEANAR</sequence>
<evidence type="ECO:0000313" key="5">
    <source>
        <dbReference type="EMBL" id="MEQ3510664.1"/>
    </source>
</evidence>